<protein>
    <submittedName>
        <fullName evidence="2">Nuclear factor of activated T-cells, cytoplasmic 1</fullName>
    </submittedName>
</protein>
<name>A0AAD3M7I9_LATJO</name>
<sequence length="175" mass="18995">MFNRKENNSCSSKQAGSGLARRPRVEWAGDYHLSTRGGCQRPTGSPPPATSTSPQIGAARKAVAHPRGSRPNSFLQRRQRRRRGGNGEYTNSAIVRHQCLTTDLSDRHGGGESQSRHGRQSLDHPPSMSLKVEPGGEELGPDGELCHEDYPPTGLKKENYCGGFLDVPPASILLV</sequence>
<proteinExistence type="predicted"/>
<dbReference type="AlphaFoldDB" id="A0AAD3M7I9"/>
<feature type="region of interest" description="Disordered" evidence="1">
    <location>
        <begin position="1"/>
        <end position="150"/>
    </location>
</feature>
<reference evidence="2" key="1">
    <citation type="submission" date="2022-08" db="EMBL/GenBank/DDBJ databases">
        <title>Genome sequencing of akame (Lates japonicus).</title>
        <authorList>
            <person name="Hashiguchi Y."/>
            <person name="Takahashi H."/>
        </authorList>
    </citation>
    <scope>NUCLEOTIDE SEQUENCE</scope>
    <source>
        <strain evidence="2">Kochi</strain>
    </source>
</reference>
<keyword evidence="3" id="KW-1185">Reference proteome</keyword>
<dbReference type="EMBL" id="BRZM01000006">
    <property type="protein sequence ID" value="GLD48773.1"/>
    <property type="molecule type" value="Genomic_DNA"/>
</dbReference>
<feature type="compositionally biased region" description="Polar residues" evidence="1">
    <location>
        <begin position="88"/>
        <end position="103"/>
    </location>
</feature>
<evidence type="ECO:0000313" key="2">
    <source>
        <dbReference type="EMBL" id="GLD48773.1"/>
    </source>
</evidence>
<comment type="caution">
    <text evidence="2">The sequence shown here is derived from an EMBL/GenBank/DDBJ whole genome shotgun (WGS) entry which is preliminary data.</text>
</comment>
<evidence type="ECO:0000313" key="3">
    <source>
        <dbReference type="Proteomes" id="UP001279410"/>
    </source>
</evidence>
<gene>
    <name evidence="2" type="ORF">AKAME5_000269000</name>
</gene>
<organism evidence="2 3">
    <name type="scientific">Lates japonicus</name>
    <name type="common">Japanese lates</name>
    <dbReference type="NCBI Taxonomy" id="270547"/>
    <lineage>
        <taxon>Eukaryota</taxon>
        <taxon>Metazoa</taxon>
        <taxon>Chordata</taxon>
        <taxon>Craniata</taxon>
        <taxon>Vertebrata</taxon>
        <taxon>Euteleostomi</taxon>
        <taxon>Actinopterygii</taxon>
        <taxon>Neopterygii</taxon>
        <taxon>Teleostei</taxon>
        <taxon>Neoteleostei</taxon>
        <taxon>Acanthomorphata</taxon>
        <taxon>Carangaria</taxon>
        <taxon>Carangaria incertae sedis</taxon>
        <taxon>Centropomidae</taxon>
        <taxon>Lates</taxon>
    </lineage>
</organism>
<evidence type="ECO:0000256" key="1">
    <source>
        <dbReference type="SAM" id="MobiDB-lite"/>
    </source>
</evidence>
<dbReference type="Proteomes" id="UP001279410">
    <property type="component" value="Unassembled WGS sequence"/>
</dbReference>
<accession>A0AAD3M7I9</accession>